<evidence type="ECO:0000313" key="2">
    <source>
        <dbReference type="Proteomes" id="UP000786811"/>
    </source>
</evidence>
<dbReference type="EMBL" id="CAJNRD030001120">
    <property type="protein sequence ID" value="CAG5093110.1"/>
    <property type="molecule type" value="Genomic_DNA"/>
</dbReference>
<dbReference type="AlphaFoldDB" id="A0A8J2MM27"/>
<evidence type="ECO:0000313" key="1">
    <source>
        <dbReference type="EMBL" id="CAG5093110.1"/>
    </source>
</evidence>
<proteinExistence type="predicted"/>
<protein>
    <submittedName>
        <fullName evidence="1">Uncharacterized protein</fullName>
    </submittedName>
</protein>
<keyword evidence="2" id="KW-1185">Reference proteome</keyword>
<sequence length="167" mass="18761">MVTKCDDHINFDDMQFFSLSNTFSILAFANKYSLNNKYLLFIILLLNDQLSLNFPLNGQARLPNSGSSLGCHSTAMAWLGQTLDRPGCPVLAQGWVLLPRPFYGEPVLAQARIIIALAKANYPVVAQYWCTKFGCPVLDQARPRHSTLAVPTWDTEKSVDMKQFLDF</sequence>
<comment type="caution">
    <text evidence="1">The sequence shown here is derived from an EMBL/GenBank/DDBJ whole genome shotgun (WGS) entry which is preliminary data.</text>
</comment>
<name>A0A8J2MM27_COTCN</name>
<reference evidence="1" key="1">
    <citation type="submission" date="2021-04" db="EMBL/GenBank/DDBJ databases">
        <authorList>
            <person name="Chebbi M.A.C M."/>
        </authorList>
    </citation>
    <scope>NUCLEOTIDE SEQUENCE</scope>
</reference>
<organism evidence="1 2">
    <name type="scientific">Cotesia congregata</name>
    <name type="common">Parasitoid wasp</name>
    <name type="synonym">Apanteles congregatus</name>
    <dbReference type="NCBI Taxonomy" id="51543"/>
    <lineage>
        <taxon>Eukaryota</taxon>
        <taxon>Metazoa</taxon>
        <taxon>Ecdysozoa</taxon>
        <taxon>Arthropoda</taxon>
        <taxon>Hexapoda</taxon>
        <taxon>Insecta</taxon>
        <taxon>Pterygota</taxon>
        <taxon>Neoptera</taxon>
        <taxon>Endopterygota</taxon>
        <taxon>Hymenoptera</taxon>
        <taxon>Apocrita</taxon>
        <taxon>Ichneumonoidea</taxon>
        <taxon>Braconidae</taxon>
        <taxon>Microgastrinae</taxon>
        <taxon>Cotesia</taxon>
    </lineage>
</organism>
<accession>A0A8J2MM27</accession>
<dbReference type="Proteomes" id="UP000786811">
    <property type="component" value="Unassembled WGS sequence"/>
</dbReference>
<gene>
    <name evidence="1" type="ORF">HICCMSTLAB_LOCUS6588</name>
</gene>